<dbReference type="Proteomes" id="UP001151582">
    <property type="component" value="Unassembled WGS sequence"/>
</dbReference>
<evidence type="ECO:0000256" key="5">
    <source>
        <dbReference type="ARBA" id="ARBA00023128"/>
    </source>
</evidence>
<dbReference type="InterPro" id="IPR018796">
    <property type="entry name" value="COA8"/>
</dbReference>
<evidence type="ECO:0000256" key="6">
    <source>
        <dbReference type="ARBA" id="ARBA00023136"/>
    </source>
</evidence>
<dbReference type="OrthoDB" id="6246201at2759"/>
<name>A0A9W8EEE3_9FUNG</name>
<evidence type="ECO:0000256" key="7">
    <source>
        <dbReference type="SAM" id="MobiDB-lite"/>
    </source>
</evidence>
<accession>A0A9W8EEE3</accession>
<keyword evidence="4" id="KW-0809">Transit peptide</keyword>
<evidence type="ECO:0000256" key="2">
    <source>
        <dbReference type="ARBA" id="ARBA00005453"/>
    </source>
</evidence>
<evidence type="ECO:0000256" key="3">
    <source>
        <dbReference type="ARBA" id="ARBA00022792"/>
    </source>
</evidence>
<keyword evidence="3" id="KW-0999">Mitochondrion inner membrane</keyword>
<proteinExistence type="inferred from homology"/>
<evidence type="ECO:0008006" key="10">
    <source>
        <dbReference type="Google" id="ProtNLM"/>
    </source>
</evidence>
<comment type="subcellular location">
    <subcellularLocation>
        <location evidence="1">Mitochondrion inner membrane</location>
        <topology evidence="1">Peripheral membrane protein</topology>
        <orientation evidence="1">Matrix side</orientation>
    </subcellularLocation>
</comment>
<keyword evidence="5" id="KW-0496">Mitochondrion</keyword>
<evidence type="ECO:0000256" key="4">
    <source>
        <dbReference type="ARBA" id="ARBA00022946"/>
    </source>
</evidence>
<organism evidence="8 9">
    <name type="scientific">Dimargaris verticillata</name>
    <dbReference type="NCBI Taxonomy" id="2761393"/>
    <lineage>
        <taxon>Eukaryota</taxon>
        <taxon>Fungi</taxon>
        <taxon>Fungi incertae sedis</taxon>
        <taxon>Zoopagomycota</taxon>
        <taxon>Kickxellomycotina</taxon>
        <taxon>Dimargaritomycetes</taxon>
        <taxon>Dimargaritales</taxon>
        <taxon>Dimargaritaceae</taxon>
        <taxon>Dimargaris</taxon>
    </lineage>
</organism>
<evidence type="ECO:0000313" key="9">
    <source>
        <dbReference type="Proteomes" id="UP001151582"/>
    </source>
</evidence>
<feature type="region of interest" description="Disordered" evidence="7">
    <location>
        <begin position="25"/>
        <end position="65"/>
    </location>
</feature>
<dbReference type="GO" id="GO:0097193">
    <property type="term" value="P:intrinsic apoptotic signaling pathway"/>
    <property type="evidence" value="ECO:0007669"/>
    <property type="project" value="InterPro"/>
</dbReference>
<dbReference type="EMBL" id="JANBQB010000127">
    <property type="protein sequence ID" value="KAJ1981387.1"/>
    <property type="molecule type" value="Genomic_DNA"/>
</dbReference>
<keyword evidence="9" id="KW-1185">Reference proteome</keyword>
<dbReference type="PANTHER" id="PTHR31107:SF2">
    <property type="entry name" value="CYTOCHROME C OXIDASE ASSEMBLY FACTOR 8"/>
    <property type="match status" value="1"/>
</dbReference>
<comment type="similarity">
    <text evidence="2">Belongs to the COA8 family.</text>
</comment>
<reference evidence="8" key="1">
    <citation type="submission" date="2022-07" db="EMBL/GenBank/DDBJ databases">
        <title>Phylogenomic reconstructions and comparative analyses of Kickxellomycotina fungi.</title>
        <authorList>
            <person name="Reynolds N.K."/>
            <person name="Stajich J.E."/>
            <person name="Barry K."/>
            <person name="Grigoriev I.V."/>
            <person name="Crous P."/>
            <person name="Smith M.E."/>
        </authorList>
    </citation>
    <scope>NUCLEOTIDE SEQUENCE</scope>
    <source>
        <strain evidence="8">RSA 567</strain>
    </source>
</reference>
<dbReference type="PANTHER" id="PTHR31107">
    <property type="entry name" value="APOPTOGENIC PROTEIN 1, MITOCHONDRIAL"/>
    <property type="match status" value="1"/>
</dbReference>
<protein>
    <recommendedName>
        <fullName evidence="10">Apoptogenic protein 1, mitochondrial</fullName>
    </recommendedName>
</protein>
<comment type="caution">
    <text evidence="8">The sequence shown here is derived from an EMBL/GenBank/DDBJ whole genome shotgun (WGS) entry which is preliminary data.</text>
</comment>
<evidence type="ECO:0000256" key="1">
    <source>
        <dbReference type="ARBA" id="ARBA00004443"/>
    </source>
</evidence>
<dbReference type="Pfam" id="PF10231">
    <property type="entry name" value="COA8"/>
    <property type="match status" value="1"/>
</dbReference>
<dbReference type="AlphaFoldDB" id="A0A9W8EEE3"/>
<sequence length="183" mass="21280">MLGSQVPKGLPRLVNQRITLGSYLSVRPHGSNGESDQAGGLRRGKSCDPNTPLQPGQIMLSSPDPVSQCHHIKFYRPPNETRAEREYRELREQAQDLHHNFWYATNQAFARDQAQFIAQACKQHPDLQTIDMAPFYRDFHAQSYARHRAYNRRWWYLNLCLLRYGARAAWDSWRLRSDPARAS</sequence>
<dbReference type="GO" id="GO:0005743">
    <property type="term" value="C:mitochondrial inner membrane"/>
    <property type="evidence" value="ECO:0007669"/>
    <property type="project" value="UniProtKB-SubCell"/>
</dbReference>
<keyword evidence="6" id="KW-0472">Membrane</keyword>
<gene>
    <name evidence="8" type="ORF">H4R34_002095</name>
</gene>
<evidence type="ECO:0000313" key="8">
    <source>
        <dbReference type="EMBL" id="KAJ1981387.1"/>
    </source>
</evidence>